<reference evidence="2 3" key="1">
    <citation type="submission" date="2015-03" db="EMBL/GenBank/DDBJ databases">
        <authorList>
            <person name="Hassan Y.I."/>
            <person name="Lepp D."/>
            <person name="Li X.-Z."/>
            <person name="Zhou T."/>
        </authorList>
    </citation>
    <scope>NUCLEOTIDE SEQUENCE [LARGE SCALE GENOMIC DNA]</scope>
    <source>
        <strain evidence="2 3">BD-c194</strain>
    </source>
</reference>
<dbReference type="Proteomes" id="UP000033632">
    <property type="component" value="Unassembled WGS sequence"/>
</dbReference>
<dbReference type="InterPro" id="IPR011009">
    <property type="entry name" value="Kinase-like_dom_sf"/>
</dbReference>
<dbReference type="Pfam" id="PF01636">
    <property type="entry name" value="APH"/>
    <property type="match status" value="1"/>
</dbReference>
<dbReference type="InterPro" id="IPR002575">
    <property type="entry name" value="Aminoglycoside_PTrfase"/>
</dbReference>
<feature type="domain" description="Aminoglycoside phosphotransferase" evidence="1">
    <location>
        <begin position="29"/>
        <end position="256"/>
    </location>
</feature>
<sequence length="312" mass="34521">MSILAEFDRLQPVLEELGLSALVRAEEMSGGSSPVYRLDLVDGRQVTLKTHRDGVPGTPAKEAFAAGLLRDLDIPVTRYLLVDETRTRLPFRFAITNYLPGAAVRTLKDHPGISNVYRQMGVLQRKLHTVAMPAYGHMNADGIIAPVATNTEFVRSLIEDIFERFPRQGGEPVLASRLRRIVEERFDDIVPHSTGPVFAHDDLQPGNVLAARTPDGSLTLSGLIDFGNARAADPVFDLAKCLFCSRHEAPDSPALILEGYGPIDHPAPQEALQYYTLLHRMTMWWWLRHIGVIPTPESPSDLIDDLRSMAGA</sequence>
<comment type="caution">
    <text evidence="2">The sequence shown here is derived from an EMBL/GenBank/DDBJ whole genome shotgun (WGS) entry which is preliminary data.</text>
</comment>
<evidence type="ECO:0000259" key="1">
    <source>
        <dbReference type="Pfam" id="PF01636"/>
    </source>
</evidence>
<dbReference type="InterPro" id="IPR051678">
    <property type="entry name" value="AGP_Transferase"/>
</dbReference>
<evidence type="ECO:0000313" key="2">
    <source>
        <dbReference type="EMBL" id="KKB11813.1"/>
    </source>
</evidence>
<name>A0A0F5FSJ9_9HYPH</name>
<dbReference type="SUPFAM" id="SSF56112">
    <property type="entry name" value="Protein kinase-like (PK-like)"/>
    <property type="match status" value="1"/>
</dbReference>
<dbReference type="STRING" id="443610.VE25_10610"/>
<organism evidence="2 3">
    <name type="scientific">Devosia geojensis</name>
    <dbReference type="NCBI Taxonomy" id="443610"/>
    <lineage>
        <taxon>Bacteria</taxon>
        <taxon>Pseudomonadati</taxon>
        <taxon>Pseudomonadota</taxon>
        <taxon>Alphaproteobacteria</taxon>
        <taxon>Hyphomicrobiales</taxon>
        <taxon>Devosiaceae</taxon>
        <taxon>Devosia</taxon>
    </lineage>
</organism>
<dbReference type="PATRIC" id="fig|443610.3.peg.325"/>
<dbReference type="AlphaFoldDB" id="A0A0F5FSJ9"/>
<evidence type="ECO:0000313" key="3">
    <source>
        <dbReference type="Proteomes" id="UP000033632"/>
    </source>
</evidence>
<keyword evidence="3" id="KW-1185">Reference proteome</keyword>
<proteinExistence type="predicted"/>
<dbReference type="Gene3D" id="3.90.1200.10">
    <property type="match status" value="1"/>
</dbReference>
<dbReference type="PANTHER" id="PTHR21310">
    <property type="entry name" value="AMINOGLYCOSIDE PHOSPHOTRANSFERASE-RELATED-RELATED"/>
    <property type="match status" value="1"/>
</dbReference>
<dbReference type="InterPro" id="IPR016259">
    <property type="entry name" value="Hygromycin-B_Kinase"/>
</dbReference>
<accession>A0A0F5FSJ9</accession>
<protein>
    <recommendedName>
        <fullName evidence="1">Aminoglycoside phosphotransferase domain-containing protein</fullName>
    </recommendedName>
</protein>
<dbReference type="OrthoDB" id="3806873at2"/>
<dbReference type="PANTHER" id="PTHR21310:SF15">
    <property type="entry name" value="AMINOGLYCOSIDE PHOSPHOTRANSFERASE DOMAIN-CONTAINING PROTEIN"/>
    <property type="match status" value="1"/>
</dbReference>
<dbReference type="EMBL" id="JZEX01000107">
    <property type="protein sequence ID" value="KKB11813.1"/>
    <property type="molecule type" value="Genomic_DNA"/>
</dbReference>
<gene>
    <name evidence="2" type="ORF">VE25_10610</name>
</gene>
<dbReference type="PIRSF" id="PIRSF000707">
    <property type="entry name" value="Hygromycin-B_kinase"/>
    <property type="match status" value="1"/>
</dbReference>
<dbReference type="RefSeq" id="WP_046108597.1">
    <property type="nucleotide sequence ID" value="NZ_JZEX01000107.1"/>
</dbReference>